<evidence type="ECO:0000259" key="11">
    <source>
        <dbReference type="Pfam" id="PF03015"/>
    </source>
</evidence>
<proteinExistence type="inferred from homology"/>
<dbReference type="InterPro" id="IPR026055">
    <property type="entry name" value="FAR"/>
</dbReference>
<accession>A0A9P0AU61</accession>
<dbReference type="GO" id="GO:0016020">
    <property type="term" value="C:membrane"/>
    <property type="evidence" value="ECO:0007669"/>
    <property type="project" value="UniProtKB-SubCell"/>
</dbReference>
<dbReference type="PANTHER" id="PTHR11011">
    <property type="entry name" value="MALE STERILITY PROTEIN 2-RELATED"/>
    <property type="match status" value="1"/>
</dbReference>
<feature type="transmembrane region" description="Helical" evidence="10">
    <location>
        <begin position="504"/>
        <end position="527"/>
    </location>
</feature>
<feature type="domain" description="Thioester reductase (TE)" evidence="12">
    <location>
        <begin position="55"/>
        <end position="324"/>
    </location>
</feature>
<gene>
    <name evidence="13" type="ORF">MELIAE_LOCUS2044</name>
</gene>
<dbReference type="GO" id="GO:0005777">
    <property type="term" value="C:peroxisome"/>
    <property type="evidence" value="ECO:0007669"/>
    <property type="project" value="TreeGrafter"/>
</dbReference>
<feature type="domain" description="Fatty acyl-CoA reductase C-terminal" evidence="11">
    <location>
        <begin position="397"/>
        <end position="489"/>
    </location>
</feature>
<keyword evidence="8 10" id="KW-0472">Membrane</keyword>
<evidence type="ECO:0000256" key="10">
    <source>
        <dbReference type="RuleBase" id="RU363097"/>
    </source>
</evidence>
<comment type="function">
    <text evidence="10">Catalyzes the reduction of fatty acyl-CoA to fatty alcohols.</text>
</comment>
<dbReference type="SUPFAM" id="SSF51735">
    <property type="entry name" value="NAD(P)-binding Rossmann-fold domains"/>
    <property type="match status" value="1"/>
</dbReference>
<keyword evidence="10" id="KW-0560">Oxidoreductase</keyword>
<evidence type="ECO:0000259" key="12">
    <source>
        <dbReference type="Pfam" id="PF07993"/>
    </source>
</evidence>
<name>A0A9P0AU61_BRAAE</name>
<keyword evidence="4 10" id="KW-0812">Transmembrane</keyword>
<evidence type="ECO:0000256" key="1">
    <source>
        <dbReference type="ARBA" id="ARBA00004141"/>
    </source>
</evidence>
<reference evidence="13" key="1">
    <citation type="submission" date="2021-12" db="EMBL/GenBank/DDBJ databases">
        <authorList>
            <person name="King R."/>
        </authorList>
    </citation>
    <scope>NUCLEOTIDE SEQUENCE</scope>
</reference>
<evidence type="ECO:0000256" key="2">
    <source>
        <dbReference type="ARBA" id="ARBA00005928"/>
    </source>
</evidence>
<dbReference type="AlphaFoldDB" id="A0A9P0AU61"/>
<keyword evidence="7 10" id="KW-0443">Lipid metabolism</keyword>
<comment type="catalytic activity">
    <reaction evidence="9 10">
        <text>a long-chain fatty acyl-CoA + 2 NADPH + 2 H(+) = a long-chain primary fatty alcohol + 2 NADP(+) + CoA</text>
        <dbReference type="Rhea" id="RHEA:52716"/>
        <dbReference type="ChEBI" id="CHEBI:15378"/>
        <dbReference type="ChEBI" id="CHEBI:57287"/>
        <dbReference type="ChEBI" id="CHEBI:57783"/>
        <dbReference type="ChEBI" id="CHEBI:58349"/>
        <dbReference type="ChEBI" id="CHEBI:77396"/>
        <dbReference type="ChEBI" id="CHEBI:83139"/>
        <dbReference type="EC" id="1.2.1.84"/>
    </reaction>
</comment>
<dbReference type="CDD" id="cd05236">
    <property type="entry name" value="FAR-N_SDR_e"/>
    <property type="match status" value="1"/>
</dbReference>
<keyword evidence="14" id="KW-1185">Reference proteome</keyword>
<dbReference type="Proteomes" id="UP001154078">
    <property type="component" value="Chromosome 10"/>
</dbReference>
<evidence type="ECO:0000313" key="14">
    <source>
        <dbReference type="Proteomes" id="UP001154078"/>
    </source>
</evidence>
<dbReference type="CDD" id="cd09071">
    <property type="entry name" value="FAR_C"/>
    <property type="match status" value="1"/>
</dbReference>
<organism evidence="13 14">
    <name type="scientific">Brassicogethes aeneus</name>
    <name type="common">Rape pollen beetle</name>
    <name type="synonym">Meligethes aeneus</name>
    <dbReference type="NCBI Taxonomy" id="1431903"/>
    <lineage>
        <taxon>Eukaryota</taxon>
        <taxon>Metazoa</taxon>
        <taxon>Ecdysozoa</taxon>
        <taxon>Arthropoda</taxon>
        <taxon>Hexapoda</taxon>
        <taxon>Insecta</taxon>
        <taxon>Pterygota</taxon>
        <taxon>Neoptera</taxon>
        <taxon>Endopterygota</taxon>
        <taxon>Coleoptera</taxon>
        <taxon>Polyphaga</taxon>
        <taxon>Cucujiformia</taxon>
        <taxon>Nitidulidae</taxon>
        <taxon>Meligethinae</taxon>
        <taxon>Brassicogethes</taxon>
    </lineage>
</organism>
<evidence type="ECO:0000256" key="7">
    <source>
        <dbReference type="ARBA" id="ARBA00023098"/>
    </source>
</evidence>
<comment type="subcellular location">
    <subcellularLocation>
        <location evidence="1">Membrane</location>
        <topology evidence="1">Multi-pass membrane protein</topology>
    </subcellularLocation>
</comment>
<dbReference type="Pfam" id="PF07993">
    <property type="entry name" value="NAD_binding_4"/>
    <property type="match status" value="1"/>
</dbReference>
<dbReference type="Pfam" id="PF03015">
    <property type="entry name" value="Sterile"/>
    <property type="match status" value="1"/>
</dbReference>
<keyword evidence="6 10" id="KW-1133">Transmembrane helix</keyword>
<evidence type="ECO:0000256" key="5">
    <source>
        <dbReference type="ARBA" id="ARBA00022857"/>
    </source>
</evidence>
<dbReference type="GO" id="GO:0102965">
    <property type="term" value="F:alcohol-forming long-chain fatty acyl-CoA reductase activity"/>
    <property type="evidence" value="ECO:0007669"/>
    <property type="project" value="UniProtKB-EC"/>
</dbReference>
<dbReference type="Gene3D" id="3.40.50.720">
    <property type="entry name" value="NAD(P)-binding Rossmann-like Domain"/>
    <property type="match status" value="1"/>
</dbReference>
<dbReference type="GO" id="GO:0080019">
    <property type="term" value="F:alcohol-forming very long-chain fatty acyl-CoA reductase activity"/>
    <property type="evidence" value="ECO:0007669"/>
    <property type="project" value="InterPro"/>
</dbReference>
<dbReference type="InterPro" id="IPR013120">
    <property type="entry name" value="FAR_NAD-bd"/>
</dbReference>
<evidence type="ECO:0000256" key="4">
    <source>
        <dbReference type="ARBA" id="ARBA00022692"/>
    </source>
</evidence>
<dbReference type="InterPro" id="IPR033640">
    <property type="entry name" value="FAR_C"/>
</dbReference>
<dbReference type="PANTHER" id="PTHR11011:SF60">
    <property type="entry name" value="FATTY ACYL-COA REDUCTASE-RELATED"/>
    <property type="match status" value="1"/>
</dbReference>
<dbReference type="EC" id="1.2.1.84" evidence="10"/>
<protein>
    <recommendedName>
        <fullName evidence="10">Fatty acyl-CoA reductase</fullName>
        <ecNumber evidence="10">1.2.1.84</ecNumber>
    </recommendedName>
</protein>
<keyword evidence="3 10" id="KW-0444">Lipid biosynthesis</keyword>
<dbReference type="FunFam" id="3.40.50.720:FF:000143">
    <property type="entry name" value="Fatty acyl-CoA reductase"/>
    <property type="match status" value="1"/>
</dbReference>
<sequence>MDKYDTYDEFKEKCKVANLENECEAVKLFLRKNDVRVNPHNSKIIEFFKDKNIFITGATGFLGKLLLEKLLRACPNLNSIYVLVRPKKGKTMEERVDDIFKDPVYFPLQDIFPKYREKVHGIQGDISFPELGMSERDRKFLSNKINVIFHVAATTKFDEFIGQAVAINVKGTKEVVKLGKLCVNLNSLVYVSTAFSQCTQKHMEEKFYDPPINSDQLIGLTEKHSKPELEKMLTFLLGQWPNTYCYTKAVAEDVVKNTAKDIRACVYRPSIVVSTYQEPHIGWIDNMFGPIGALAGTGCGLLRVYCADEKVGAEMVPADYVTNGMITAAYKTAQQKVESEPKVYNFVSGRQNKVTWGEFMDWNKKDCGDVFPMRAIWYFSLMLTKHVFMFKFLSFFLHTLPAVLMDIVLKIYGSKISMMKSYEKIEKFMLATKFVSCRDWSHTDDNTRELWESLNDSDKRAFPFDIKNLNWKNYTLTIAAGARTFLLKESWGNLAQARKRRNMFYVLHQLVKLTFGLLFFRIVYMIFTMFY</sequence>
<evidence type="ECO:0000256" key="6">
    <source>
        <dbReference type="ARBA" id="ARBA00022989"/>
    </source>
</evidence>
<evidence type="ECO:0000313" key="13">
    <source>
        <dbReference type="EMBL" id="CAH0548591.1"/>
    </source>
</evidence>
<dbReference type="InterPro" id="IPR036291">
    <property type="entry name" value="NAD(P)-bd_dom_sf"/>
</dbReference>
<evidence type="ECO:0000256" key="3">
    <source>
        <dbReference type="ARBA" id="ARBA00022516"/>
    </source>
</evidence>
<dbReference type="GO" id="GO:0035336">
    <property type="term" value="P:long-chain fatty-acyl-CoA metabolic process"/>
    <property type="evidence" value="ECO:0007669"/>
    <property type="project" value="TreeGrafter"/>
</dbReference>
<evidence type="ECO:0000256" key="8">
    <source>
        <dbReference type="ARBA" id="ARBA00023136"/>
    </source>
</evidence>
<keyword evidence="5 10" id="KW-0521">NADP</keyword>
<feature type="transmembrane region" description="Helical" evidence="10">
    <location>
        <begin position="388"/>
        <end position="409"/>
    </location>
</feature>
<comment type="similarity">
    <text evidence="2 10">Belongs to the fatty acyl-CoA reductase family.</text>
</comment>
<evidence type="ECO:0000256" key="9">
    <source>
        <dbReference type="ARBA" id="ARBA00052530"/>
    </source>
</evidence>
<dbReference type="OrthoDB" id="429813at2759"/>
<dbReference type="EMBL" id="OV121141">
    <property type="protein sequence ID" value="CAH0548591.1"/>
    <property type="molecule type" value="Genomic_DNA"/>
</dbReference>